<dbReference type="PROSITE" id="PS51257">
    <property type="entry name" value="PROKAR_LIPOPROTEIN"/>
    <property type="match status" value="1"/>
</dbReference>
<feature type="compositionally biased region" description="Polar residues" evidence="1">
    <location>
        <begin position="30"/>
        <end position="59"/>
    </location>
</feature>
<name>A0A160VS38_9EURY</name>
<protein>
    <submittedName>
        <fullName evidence="2">Uncharacterized protein</fullName>
    </submittedName>
</protein>
<gene>
    <name evidence="2" type="ORF">CHITON_1016</name>
</gene>
<evidence type="ECO:0000313" key="3">
    <source>
        <dbReference type="Proteomes" id="UP000093069"/>
    </source>
</evidence>
<dbReference type="AlphaFoldDB" id="A0A160VS38"/>
<feature type="region of interest" description="Disordered" evidence="1">
    <location>
        <begin position="30"/>
        <end position="68"/>
    </location>
</feature>
<accession>A0A160VS38</accession>
<dbReference type="KEGG" id="tch:CHITON_1016"/>
<organism evidence="2 3">
    <name type="scientific">Thermococcus chitonophagus</name>
    <dbReference type="NCBI Taxonomy" id="54262"/>
    <lineage>
        <taxon>Archaea</taxon>
        <taxon>Methanobacteriati</taxon>
        <taxon>Methanobacteriota</taxon>
        <taxon>Thermococci</taxon>
        <taxon>Thermococcales</taxon>
        <taxon>Thermococcaceae</taxon>
        <taxon>Thermococcus</taxon>
    </lineage>
</organism>
<dbReference type="Proteomes" id="UP000093069">
    <property type="component" value="Chromosome I"/>
</dbReference>
<dbReference type="EMBL" id="LN999010">
    <property type="protein sequence ID" value="CUX77795.1"/>
    <property type="molecule type" value="Genomic_DNA"/>
</dbReference>
<proteinExistence type="predicted"/>
<dbReference type="GeneID" id="33322704"/>
<evidence type="ECO:0000313" key="2">
    <source>
        <dbReference type="EMBL" id="CUX77795.1"/>
    </source>
</evidence>
<dbReference type="RefSeq" id="WP_157092415.1">
    <property type="nucleotide sequence ID" value="NZ_CP015193.1"/>
</dbReference>
<sequence>MYRQGKLSLVLALFLGIVIASSGCVSNVPSVPTETATNTVSESLSPTESQQEGSSTFETSPRDKGWEITTGTLQEPEGLNYKKIELGSPKGGGHISGTAIEFESRIYGKTPAMTPVISEASQYLPTYLIWTERGDVYYLDLSRDPYKVVKVQSPQDISQVGIISDKAFIGKLNGKVVVYWPRDNSMLQLEGHATSYAVLEKLNEEGTRTGVVVVYSHDDLLTFVEFPFEALMSPVEPISVDSEKMPCTVTTLYPVVEDDQYTGLLIATVCGLYARTSEGRVYRMEEVFGGKEVYIISNENDPQGAVVVYTADNEIYGLSMELKTGTYYITEPLEVPRKPDAASISYDYLALVFGNEIKLYYLEDDNAYRELGSIELSFRPIDISLSYLKATGDLRINLIWDKGVGTLYGSLDSWKNSKLVGLEEESESESESKSQVKEESREFALEKIPDLYDIKLVNFGQLKGFEVEIKGDYGYKNVHDWLQIRVYEPAGLPSAYVSFGNYLVRIYTCIPCAEDSLKEQKVKNVYSYIYILPEEPKDFTIGGYSGELLMVGKSGKLYALYGRLTEKIDETHYKVTYKMNISWDLNVEGVNLVGWRNVYNYIAWGDNKIYIIQYDSDYLYQALNEGGTLEAKEPIVVELPEKVEKVYMIGGPIILIKTEKSIYVYDIMGYRYEKGKLYKVLDFDGQLQIIQGNKDFVGYKNGKLYLIRIGVTYDKNDKYIPKATVYSGPKVEGVVAFSGMYNTYITQIILGFENKIGIYNITMGDNSFTLKLDQEFSVPFTPDFVYGEHDCYCHVRRTADYIYTWAGNKYYLLLGPDHRRW</sequence>
<dbReference type="OrthoDB" id="97438at2157"/>
<reference evidence="3" key="1">
    <citation type="submission" date="2016-01" db="EMBL/GenBank/DDBJ databases">
        <authorList>
            <person name="Vorgias C.E."/>
        </authorList>
    </citation>
    <scope>NUCLEOTIDE SEQUENCE [LARGE SCALE GENOMIC DNA]</scope>
</reference>
<evidence type="ECO:0000256" key="1">
    <source>
        <dbReference type="SAM" id="MobiDB-lite"/>
    </source>
</evidence>